<dbReference type="GO" id="GO:0003924">
    <property type="term" value="F:GTPase activity"/>
    <property type="evidence" value="ECO:0007669"/>
    <property type="project" value="UniProtKB-UniRule"/>
</dbReference>
<dbReference type="SUPFAM" id="SSF50249">
    <property type="entry name" value="Nucleic acid-binding proteins"/>
    <property type="match status" value="1"/>
</dbReference>
<feature type="binding site" evidence="10">
    <location>
        <position position="245"/>
    </location>
    <ligand>
        <name>Zn(2+)</name>
        <dbReference type="ChEBI" id="CHEBI:29105"/>
    </ligand>
</feature>
<gene>
    <name evidence="10 13" type="primary">rsgA</name>
    <name evidence="13" type="ORF">NCTC10166_00500</name>
</gene>
<dbReference type="InterPro" id="IPR031944">
    <property type="entry name" value="RsgA_N"/>
</dbReference>
<protein>
    <recommendedName>
        <fullName evidence="10">Small ribosomal subunit biogenesis GTPase RsgA</fullName>
        <ecNumber evidence="10">3.6.1.-</ecNumber>
    </recommendedName>
</protein>
<dbReference type="EC" id="3.6.1.-" evidence="10"/>
<reference evidence="13 14" key="1">
    <citation type="submission" date="2019-01" db="EMBL/GenBank/DDBJ databases">
        <authorList>
            <consortium name="Pathogen Informatics"/>
        </authorList>
    </citation>
    <scope>NUCLEOTIDE SEQUENCE [LARGE SCALE GENOMIC DNA]</scope>
    <source>
        <strain evidence="13 14">NCTC10166</strain>
    </source>
</reference>
<feature type="binding site" evidence="10">
    <location>
        <begin position="159"/>
        <end position="167"/>
    </location>
    <ligand>
        <name>GTP</name>
        <dbReference type="ChEBI" id="CHEBI:37565"/>
    </ligand>
</feature>
<dbReference type="Proteomes" id="UP000289440">
    <property type="component" value="Chromosome"/>
</dbReference>
<dbReference type="InterPro" id="IPR004881">
    <property type="entry name" value="Ribosome_biogen_GTPase_RsgA"/>
</dbReference>
<sequence>MKGQVVRVIAGFYDVLDENKIEHRLRGSGKLRQQGVNPVVGDIVEFSPKGFVEFIFERKNFFVRPKIANVDQVIIVCSIEQPKFSSLLLDKFLLIAESKNIKPIIIITKVDLVSNYKEILSDYIKMNYEIYFNNNKKPTEEIINQLKNIFKDKISVFMGQTGVGKTTTINLLSNKQYETNEISFYLNRGKHTTRVVQIVDWNDGQIIDTPGFSFFEIDLDKNSLAKSFKIFQENLNKCKFNTCLHYKEETKNCEIKKMVEQNSIPEQRYENYLFFLKKTLGEIDEKN</sequence>
<dbReference type="HAMAP" id="MF_01820">
    <property type="entry name" value="GTPase_RsgA"/>
    <property type="match status" value="1"/>
</dbReference>
<dbReference type="Gene3D" id="1.10.40.50">
    <property type="entry name" value="Probable gtpase engc, domain 3"/>
    <property type="match status" value="1"/>
</dbReference>
<dbReference type="Pfam" id="PF03193">
    <property type="entry name" value="RsgA_GTPase"/>
    <property type="match status" value="1"/>
</dbReference>
<dbReference type="InterPro" id="IPR030378">
    <property type="entry name" value="G_CP_dom"/>
</dbReference>
<dbReference type="InterPro" id="IPR012340">
    <property type="entry name" value="NA-bd_OB-fold"/>
</dbReference>
<keyword evidence="8 10" id="KW-0694">RNA-binding</keyword>
<keyword evidence="2 10" id="KW-0690">Ribosome biogenesis</keyword>
<dbReference type="GO" id="GO:0005525">
    <property type="term" value="F:GTP binding"/>
    <property type="evidence" value="ECO:0007669"/>
    <property type="project" value="UniProtKB-UniRule"/>
</dbReference>
<keyword evidence="9 10" id="KW-0342">GTP-binding</keyword>
<feature type="binding site" evidence="10">
    <location>
        <position position="238"/>
    </location>
    <ligand>
        <name>Zn(2+)</name>
        <dbReference type="ChEBI" id="CHEBI:29105"/>
    </ligand>
</feature>
<dbReference type="EMBL" id="LR214951">
    <property type="protein sequence ID" value="VEU59522.1"/>
    <property type="molecule type" value="Genomic_DNA"/>
</dbReference>
<keyword evidence="6 10" id="KW-0378">Hydrolase</keyword>
<dbReference type="KEGG" id="mnu:NCTC10166_00500"/>
<dbReference type="GO" id="GO:0019843">
    <property type="term" value="F:rRNA binding"/>
    <property type="evidence" value="ECO:0007669"/>
    <property type="project" value="UniProtKB-KW"/>
</dbReference>
<keyword evidence="3 10" id="KW-0479">Metal-binding</keyword>
<evidence type="ECO:0000256" key="6">
    <source>
        <dbReference type="ARBA" id="ARBA00022801"/>
    </source>
</evidence>
<name>A0A449A5L8_9BACT</name>
<dbReference type="Gene3D" id="3.40.50.300">
    <property type="entry name" value="P-loop containing nucleotide triphosphate hydrolases"/>
    <property type="match status" value="1"/>
</dbReference>
<feature type="binding site" evidence="10">
    <location>
        <begin position="108"/>
        <end position="111"/>
    </location>
    <ligand>
        <name>GTP</name>
        <dbReference type="ChEBI" id="CHEBI:37565"/>
    </ligand>
</feature>
<dbReference type="GO" id="GO:0046872">
    <property type="term" value="F:metal ion binding"/>
    <property type="evidence" value="ECO:0007669"/>
    <property type="project" value="UniProtKB-KW"/>
</dbReference>
<comment type="similarity">
    <text evidence="10">Belongs to the TRAFAC class YlqF/YawG GTPase family. RsgA subfamily.</text>
</comment>
<dbReference type="RefSeq" id="WP_129719907.1">
    <property type="nucleotide sequence ID" value="NZ_LR214951.1"/>
</dbReference>
<evidence type="ECO:0000256" key="7">
    <source>
        <dbReference type="ARBA" id="ARBA00022833"/>
    </source>
</evidence>
<dbReference type="PROSITE" id="PS50936">
    <property type="entry name" value="ENGC_GTPASE"/>
    <property type="match status" value="1"/>
</dbReference>
<dbReference type="Gene3D" id="2.40.50.140">
    <property type="entry name" value="Nucleic acid-binding proteins"/>
    <property type="match status" value="1"/>
</dbReference>
<keyword evidence="7 10" id="KW-0862">Zinc</keyword>
<feature type="domain" description="EngC GTPase" evidence="11">
    <location>
        <begin position="68"/>
        <end position="213"/>
    </location>
</feature>
<evidence type="ECO:0000256" key="4">
    <source>
        <dbReference type="ARBA" id="ARBA00022730"/>
    </source>
</evidence>
<evidence type="ECO:0000313" key="14">
    <source>
        <dbReference type="Proteomes" id="UP000289440"/>
    </source>
</evidence>
<proteinExistence type="inferred from homology"/>
<dbReference type="PROSITE" id="PS51721">
    <property type="entry name" value="G_CP"/>
    <property type="match status" value="1"/>
</dbReference>
<evidence type="ECO:0000256" key="3">
    <source>
        <dbReference type="ARBA" id="ARBA00022723"/>
    </source>
</evidence>
<comment type="cofactor">
    <cofactor evidence="10">
        <name>Zn(2+)</name>
        <dbReference type="ChEBI" id="CHEBI:29105"/>
    </cofactor>
    <text evidence="10">Binds 1 zinc ion per subunit.</text>
</comment>
<keyword evidence="5 10" id="KW-0547">Nucleotide-binding</keyword>
<dbReference type="GO" id="GO:0005737">
    <property type="term" value="C:cytoplasm"/>
    <property type="evidence" value="ECO:0007669"/>
    <property type="project" value="UniProtKB-SubCell"/>
</dbReference>
<evidence type="ECO:0000259" key="11">
    <source>
        <dbReference type="PROSITE" id="PS50936"/>
    </source>
</evidence>
<evidence type="ECO:0000256" key="2">
    <source>
        <dbReference type="ARBA" id="ARBA00022517"/>
    </source>
</evidence>
<keyword evidence="4 10" id="KW-0699">rRNA-binding</keyword>
<evidence type="ECO:0000256" key="8">
    <source>
        <dbReference type="ARBA" id="ARBA00022884"/>
    </source>
</evidence>
<dbReference type="PANTHER" id="PTHR32120:SF11">
    <property type="entry name" value="SMALL RIBOSOMAL SUBUNIT BIOGENESIS GTPASE RSGA 1, MITOCHONDRIAL-RELATED"/>
    <property type="match status" value="1"/>
</dbReference>
<keyword evidence="1 10" id="KW-0963">Cytoplasm</keyword>
<comment type="function">
    <text evidence="10">One of several proteins that assist in the late maturation steps of the functional core of the 30S ribosomal subunit. Helps release RbfA from mature subunits. May play a role in the assembly of ribosomal proteins into the subunit. Circularly permuted GTPase that catalyzes slow GTP hydrolysis, GTPase activity is stimulated by the 30S ribosomal subunit.</text>
</comment>
<dbReference type="InterPro" id="IPR027417">
    <property type="entry name" value="P-loop_NTPase"/>
</dbReference>
<dbReference type="InterPro" id="IPR010914">
    <property type="entry name" value="RsgA_GTPase_dom"/>
</dbReference>
<dbReference type="PANTHER" id="PTHR32120">
    <property type="entry name" value="SMALL RIBOSOMAL SUBUNIT BIOGENESIS GTPASE RSGA"/>
    <property type="match status" value="1"/>
</dbReference>
<feature type="binding site" evidence="10">
    <location>
        <position position="243"/>
    </location>
    <ligand>
        <name>Zn(2+)</name>
        <dbReference type="ChEBI" id="CHEBI:29105"/>
    </ligand>
</feature>
<dbReference type="SUPFAM" id="SSF52540">
    <property type="entry name" value="P-loop containing nucleoside triphosphate hydrolases"/>
    <property type="match status" value="1"/>
</dbReference>
<dbReference type="NCBIfam" id="TIGR00157">
    <property type="entry name" value="ribosome small subunit-dependent GTPase A"/>
    <property type="match status" value="1"/>
</dbReference>
<evidence type="ECO:0000259" key="12">
    <source>
        <dbReference type="PROSITE" id="PS51721"/>
    </source>
</evidence>
<organism evidence="13 14">
    <name type="scientific">Mesomycoplasma neurolyticum</name>
    <dbReference type="NCBI Taxonomy" id="2120"/>
    <lineage>
        <taxon>Bacteria</taxon>
        <taxon>Bacillati</taxon>
        <taxon>Mycoplasmatota</taxon>
        <taxon>Mycoplasmoidales</taxon>
        <taxon>Metamycoplasmataceae</taxon>
        <taxon>Mesomycoplasma</taxon>
    </lineage>
</organism>
<feature type="domain" description="CP-type G" evidence="12">
    <location>
        <begin position="59"/>
        <end position="215"/>
    </location>
</feature>
<evidence type="ECO:0000256" key="5">
    <source>
        <dbReference type="ARBA" id="ARBA00022741"/>
    </source>
</evidence>
<comment type="subunit">
    <text evidence="10">Monomer. Associates with 30S ribosomal subunit, binds 16S rRNA.</text>
</comment>
<comment type="subcellular location">
    <subcellularLocation>
        <location evidence="10">Cytoplasm</location>
    </subcellularLocation>
</comment>
<evidence type="ECO:0000256" key="1">
    <source>
        <dbReference type="ARBA" id="ARBA00022490"/>
    </source>
</evidence>
<dbReference type="Pfam" id="PF16745">
    <property type="entry name" value="RsgA_N"/>
    <property type="match status" value="1"/>
</dbReference>
<dbReference type="GO" id="GO:0042274">
    <property type="term" value="P:ribosomal small subunit biogenesis"/>
    <property type="evidence" value="ECO:0007669"/>
    <property type="project" value="UniProtKB-UniRule"/>
</dbReference>
<dbReference type="AlphaFoldDB" id="A0A449A5L8"/>
<dbReference type="OrthoDB" id="9809485at2"/>
<evidence type="ECO:0000256" key="9">
    <source>
        <dbReference type="ARBA" id="ARBA00023134"/>
    </source>
</evidence>
<keyword evidence="14" id="KW-1185">Reference proteome</keyword>
<feature type="binding site" evidence="10">
    <location>
        <position position="253"/>
    </location>
    <ligand>
        <name>Zn(2+)</name>
        <dbReference type="ChEBI" id="CHEBI:29105"/>
    </ligand>
</feature>
<accession>A0A449A5L8</accession>
<evidence type="ECO:0000313" key="13">
    <source>
        <dbReference type="EMBL" id="VEU59522.1"/>
    </source>
</evidence>
<evidence type="ECO:0000256" key="10">
    <source>
        <dbReference type="HAMAP-Rule" id="MF_01820"/>
    </source>
</evidence>
<dbReference type="CDD" id="cd01854">
    <property type="entry name" value="YjeQ_EngC"/>
    <property type="match status" value="1"/>
</dbReference>